<dbReference type="Pfam" id="PF02472">
    <property type="entry name" value="ExbD"/>
    <property type="match status" value="1"/>
</dbReference>
<protein>
    <submittedName>
        <fullName evidence="9">Biopolymer transport protein TolR</fullName>
    </submittedName>
</protein>
<proteinExistence type="inferred from homology"/>
<dbReference type="AlphaFoldDB" id="A0A7R6T0B2"/>
<accession>A0A7R6T0B2</accession>
<dbReference type="Gene3D" id="3.30.420.270">
    <property type="match status" value="1"/>
</dbReference>
<keyword evidence="6 8" id="KW-0472">Membrane</keyword>
<keyword evidence="3" id="KW-1003">Cell membrane</keyword>
<dbReference type="Proteomes" id="UP000595564">
    <property type="component" value="Chromosome"/>
</dbReference>
<dbReference type="GO" id="GO:0022857">
    <property type="term" value="F:transmembrane transporter activity"/>
    <property type="evidence" value="ECO:0007669"/>
    <property type="project" value="InterPro"/>
</dbReference>
<comment type="subcellular location">
    <subcellularLocation>
        <location evidence="1">Cell membrane</location>
        <topology evidence="1">Single-pass membrane protein</topology>
    </subcellularLocation>
    <subcellularLocation>
        <location evidence="7">Cell membrane</location>
        <topology evidence="7">Single-pass type II membrane protein</topology>
    </subcellularLocation>
</comment>
<comment type="similarity">
    <text evidence="2 7">Belongs to the ExbD/TolR family.</text>
</comment>
<dbReference type="PANTHER" id="PTHR30558">
    <property type="entry name" value="EXBD MEMBRANE COMPONENT OF PMF-DRIVEN MACROMOLECULE IMPORT SYSTEM"/>
    <property type="match status" value="1"/>
</dbReference>
<dbReference type="RefSeq" id="WP_201327881.1">
    <property type="nucleotide sequence ID" value="NZ_AP017470.1"/>
</dbReference>
<dbReference type="GO" id="GO:0015031">
    <property type="term" value="P:protein transport"/>
    <property type="evidence" value="ECO:0007669"/>
    <property type="project" value="UniProtKB-KW"/>
</dbReference>
<evidence type="ECO:0000256" key="8">
    <source>
        <dbReference type="SAM" id="Phobius"/>
    </source>
</evidence>
<evidence type="ECO:0000313" key="10">
    <source>
        <dbReference type="Proteomes" id="UP000595564"/>
    </source>
</evidence>
<reference evidence="9 10" key="1">
    <citation type="journal article" date="2012" name="Extremophiles">
        <title>Thermotomaculum hydrothermale gen. nov., sp. nov., a novel heterotrophic thermophile within the phylum Acidobacteria from a deep-sea hydrothermal vent chimney in the Southern Okinawa Trough.</title>
        <authorList>
            <person name="Izumi H."/>
            <person name="Nunoura T."/>
            <person name="Miyazaki M."/>
            <person name="Mino S."/>
            <person name="Toki T."/>
            <person name="Takai K."/>
            <person name="Sako Y."/>
            <person name="Sawabe T."/>
            <person name="Nakagawa S."/>
        </authorList>
    </citation>
    <scope>NUCLEOTIDE SEQUENCE [LARGE SCALE GENOMIC DNA]</scope>
    <source>
        <strain evidence="9 10">AC55</strain>
    </source>
</reference>
<keyword evidence="5 8" id="KW-1133">Transmembrane helix</keyword>
<evidence type="ECO:0000256" key="4">
    <source>
        <dbReference type="ARBA" id="ARBA00022692"/>
    </source>
</evidence>
<gene>
    <name evidence="9" type="primary">tolR</name>
    <name evidence="9" type="ORF">TTHT_2138</name>
</gene>
<name>A0A7R6T0B2_9BACT</name>
<dbReference type="EMBL" id="AP017470">
    <property type="protein sequence ID" value="BBB33570.1"/>
    <property type="molecule type" value="Genomic_DNA"/>
</dbReference>
<sequence length="141" mass="15430">MGATPDNNKGKQLAEINVTPLVDVVLVLLIIFMIAAPMMKSGIDINLPKTTAGKPIEANKLVITLTKKGEIFIDDKEIHPGIFEEKIKKIAKLKNEVFLQADESVPYGKVIKLLGMLKKNGIENVSLVVNPIEEKNGKISN</sequence>
<keyword evidence="7" id="KW-0653">Protein transport</keyword>
<keyword evidence="10" id="KW-1185">Reference proteome</keyword>
<evidence type="ECO:0000256" key="5">
    <source>
        <dbReference type="ARBA" id="ARBA00022989"/>
    </source>
</evidence>
<evidence type="ECO:0000313" key="9">
    <source>
        <dbReference type="EMBL" id="BBB33570.1"/>
    </source>
</evidence>
<keyword evidence="4 7" id="KW-0812">Transmembrane</keyword>
<dbReference type="KEGG" id="thyd:TTHT_2138"/>
<dbReference type="PANTHER" id="PTHR30558:SF7">
    <property type="entry name" value="TOL-PAL SYSTEM PROTEIN TOLR"/>
    <property type="match status" value="1"/>
</dbReference>
<organism evidence="9 10">
    <name type="scientific">Thermotomaculum hydrothermale</name>
    <dbReference type="NCBI Taxonomy" id="981385"/>
    <lineage>
        <taxon>Bacteria</taxon>
        <taxon>Pseudomonadati</taxon>
        <taxon>Acidobacteriota</taxon>
        <taxon>Holophagae</taxon>
        <taxon>Thermotomaculales</taxon>
        <taxon>Thermotomaculaceae</taxon>
        <taxon>Thermotomaculum</taxon>
    </lineage>
</organism>
<evidence type="ECO:0000256" key="2">
    <source>
        <dbReference type="ARBA" id="ARBA00005811"/>
    </source>
</evidence>
<dbReference type="GO" id="GO:0005886">
    <property type="term" value="C:plasma membrane"/>
    <property type="evidence" value="ECO:0007669"/>
    <property type="project" value="UniProtKB-SubCell"/>
</dbReference>
<evidence type="ECO:0000256" key="7">
    <source>
        <dbReference type="RuleBase" id="RU003879"/>
    </source>
</evidence>
<keyword evidence="7" id="KW-0813">Transport</keyword>
<evidence type="ECO:0000256" key="3">
    <source>
        <dbReference type="ARBA" id="ARBA00022475"/>
    </source>
</evidence>
<evidence type="ECO:0000256" key="1">
    <source>
        <dbReference type="ARBA" id="ARBA00004162"/>
    </source>
</evidence>
<evidence type="ECO:0000256" key="6">
    <source>
        <dbReference type="ARBA" id="ARBA00023136"/>
    </source>
</evidence>
<feature type="transmembrane region" description="Helical" evidence="8">
    <location>
        <begin position="20"/>
        <end position="39"/>
    </location>
</feature>
<dbReference type="InterPro" id="IPR003400">
    <property type="entry name" value="ExbD"/>
</dbReference>